<evidence type="ECO:0000256" key="3">
    <source>
        <dbReference type="RuleBase" id="RU003633"/>
    </source>
</evidence>
<dbReference type="Gramene" id="EES08596">
    <property type="protein sequence ID" value="EES08596"/>
    <property type="gene ID" value="SORBI_3005G135300"/>
</dbReference>
<dbReference type="PIRSF" id="PIRSF000451">
    <property type="entry name" value="PKS_III"/>
    <property type="match status" value="1"/>
</dbReference>
<name>A0A921QXF3_SORBI</name>
<reference evidence="6" key="2">
    <citation type="submission" date="2020-10" db="EMBL/GenBank/DDBJ databases">
        <authorList>
            <person name="Cooper E.A."/>
            <person name="Brenton Z.W."/>
            <person name="Flinn B.S."/>
            <person name="Jenkins J."/>
            <person name="Shu S."/>
            <person name="Flowers D."/>
            <person name="Luo F."/>
            <person name="Wang Y."/>
            <person name="Xia P."/>
            <person name="Barry K."/>
            <person name="Daum C."/>
            <person name="Lipzen A."/>
            <person name="Yoshinaga Y."/>
            <person name="Schmutz J."/>
            <person name="Saski C."/>
            <person name="Vermerris W."/>
            <person name="Kresovich S."/>
        </authorList>
    </citation>
    <scope>NUCLEOTIDE SEQUENCE</scope>
</reference>
<evidence type="ECO:0000313" key="7">
    <source>
        <dbReference type="Proteomes" id="UP000807115"/>
    </source>
</evidence>
<dbReference type="KEGG" id="sbi:8064810"/>
<dbReference type="GO" id="GO:0016747">
    <property type="term" value="F:acyltransferase activity, transferring groups other than amino-acyl groups"/>
    <property type="evidence" value="ECO:0007669"/>
    <property type="project" value="InterPro"/>
</dbReference>
<organism evidence="6 7">
    <name type="scientific">Sorghum bicolor</name>
    <name type="common">Sorghum</name>
    <name type="synonym">Sorghum vulgare</name>
    <dbReference type="NCBI Taxonomy" id="4558"/>
    <lineage>
        <taxon>Eukaryota</taxon>
        <taxon>Viridiplantae</taxon>
        <taxon>Streptophyta</taxon>
        <taxon>Embryophyta</taxon>
        <taxon>Tracheophyta</taxon>
        <taxon>Spermatophyta</taxon>
        <taxon>Magnoliopsida</taxon>
        <taxon>Liliopsida</taxon>
        <taxon>Poales</taxon>
        <taxon>Poaceae</taxon>
        <taxon>PACMAD clade</taxon>
        <taxon>Panicoideae</taxon>
        <taxon>Andropogonodae</taxon>
        <taxon>Andropogoneae</taxon>
        <taxon>Sorghinae</taxon>
        <taxon>Sorghum</taxon>
    </lineage>
</organism>
<accession>A0A921QXF3</accession>
<keyword evidence="3" id="KW-0808">Transferase</keyword>
<dbReference type="InterPro" id="IPR012328">
    <property type="entry name" value="Chalcone/stilbene_synt_C"/>
</dbReference>
<dbReference type="AlphaFoldDB" id="A0A921QXF3"/>
<evidence type="ECO:0000259" key="5">
    <source>
        <dbReference type="Pfam" id="PF02797"/>
    </source>
</evidence>
<dbReference type="Pfam" id="PF00195">
    <property type="entry name" value="Chal_sti_synt_N"/>
    <property type="match status" value="1"/>
</dbReference>
<dbReference type="Gene3D" id="3.40.47.10">
    <property type="match status" value="2"/>
</dbReference>
<reference evidence="6" key="1">
    <citation type="journal article" date="2019" name="BMC Genomics">
        <title>A new reference genome for Sorghum bicolor reveals high levels of sequence similarity between sweet and grain genotypes: implications for the genetics of sugar metabolism.</title>
        <authorList>
            <person name="Cooper E.A."/>
            <person name="Brenton Z.W."/>
            <person name="Flinn B.S."/>
            <person name="Jenkins J."/>
            <person name="Shu S."/>
            <person name="Flowers D."/>
            <person name="Luo F."/>
            <person name="Wang Y."/>
            <person name="Xia P."/>
            <person name="Barry K."/>
            <person name="Daum C."/>
            <person name="Lipzen A."/>
            <person name="Yoshinaga Y."/>
            <person name="Schmutz J."/>
            <person name="Saski C."/>
            <person name="Vermerris W."/>
            <person name="Kresovich S."/>
        </authorList>
    </citation>
    <scope>NUCLEOTIDE SEQUENCE</scope>
</reference>
<protein>
    <submittedName>
        <fullName evidence="6">Uncharacterized protein</fullName>
    </submittedName>
</protein>
<dbReference type="OrthoDB" id="329835at2759"/>
<dbReference type="PANTHER" id="PTHR11877">
    <property type="entry name" value="HYDROXYMETHYLGLUTARYL-COA SYNTHASE"/>
    <property type="match status" value="1"/>
</dbReference>
<dbReference type="PANTHER" id="PTHR11877:SF47">
    <property type="entry name" value="OS11G0529900 PROTEIN"/>
    <property type="match status" value="1"/>
</dbReference>
<gene>
    <name evidence="6" type="ORF">BDA96_05G150000</name>
</gene>
<dbReference type="Pfam" id="PF02797">
    <property type="entry name" value="Chal_sti_synt_C"/>
    <property type="match status" value="1"/>
</dbReference>
<evidence type="ECO:0000256" key="1">
    <source>
        <dbReference type="ARBA" id="ARBA00005531"/>
    </source>
</evidence>
<dbReference type="InterPro" id="IPR011141">
    <property type="entry name" value="Polyketide_synthase_type-III"/>
</dbReference>
<feature type="domain" description="Chalcone/stilbene synthase N-terminal" evidence="4">
    <location>
        <begin position="12"/>
        <end position="235"/>
    </location>
</feature>
<dbReference type="InterPro" id="IPR016039">
    <property type="entry name" value="Thiolase-like"/>
</dbReference>
<comment type="caution">
    <text evidence="6">The sequence shown here is derived from an EMBL/GenBank/DDBJ whole genome shotgun (WGS) entry which is preliminary data.</text>
</comment>
<dbReference type="Proteomes" id="UP000807115">
    <property type="component" value="Chromosome 5"/>
</dbReference>
<feature type="domain" description="Chalcone/stilbene synthase C-terminal" evidence="5">
    <location>
        <begin position="246"/>
        <end position="402"/>
    </location>
</feature>
<dbReference type="InterPro" id="IPR001099">
    <property type="entry name" value="Chalcone/stilbene_synt_N"/>
</dbReference>
<feature type="active site" description="Acyl-thioester intermediate" evidence="2">
    <location>
        <position position="171"/>
    </location>
</feature>
<keyword evidence="3" id="KW-0012">Acyltransferase</keyword>
<evidence type="ECO:0000256" key="2">
    <source>
        <dbReference type="PIRSR" id="PIRSR000451-1"/>
    </source>
</evidence>
<dbReference type="GO" id="GO:0010208">
    <property type="term" value="P:pollen wall assembly"/>
    <property type="evidence" value="ECO:0007669"/>
    <property type="project" value="UniProtKB-ARBA"/>
</dbReference>
<dbReference type="FunFam" id="3.40.47.10:FF:000025">
    <property type="entry name" value="Chalcone synthase 2"/>
    <property type="match status" value="1"/>
</dbReference>
<dbReference type="FunFam" id="3.40.47.10:FF:000014">
    <property type="entry name" value="Chalcone synthase 1"/>
    <property type="match status" value="1"/>
</dbReference>
<dbReference type="CDD" id="cd00831">
    <property type="entry name" value="CHS_like"/>
    <property type="match status" value="1"/>
</dbReference>
<dbReference type="EMBL" id="CM027684">
    <property type="protein sequence ID" value="KAG0530039.1"/>
    <property type="molecule type" value="Genomic_DNA"/>
</dbReference>
<sequence>MATIAEKVTVLEDLRRAQRANGPAAVLAIGTATPANCVLQDQFPDWYFRVTRSDHLTKLKAKMTRICNKSGIKKRYFHHTEETISRHPEFLDRALPSLGARLRTTADAVAELAAAAAGAAIAEWGRPAADITHLVVATNSGADEPGADLRLALLLGLRPTVRRTLLYLHGCSAGLVAIRVARDIAENNRGARVLVACAHTVLLTFGAPDEARLDALVTSALFADGAGAVVVGADPVLPVERPVFHLVSSAQATLPATERTVGISLGESGVEYGVSVEVPALVRDSIERCLADSMAPLGLANAKDGGGGGGWNWNSLFWAVHPGGRALLDSYEAALGLETAKLAASRRVLAEHGNMLGATIIFVLDEIRRRHQDGGEEKVDCKWGIMTGLGPGLTIETIVLHTAGSRNED</sequence>
<comment type="similarity">
    <text evidence="1 3">Belongs to the thiolase-like superfamily. Chalcone/stilbene synthases family.</text>
</comment>
<evidence type="ECO:0000259" key="4">
    <source>
        <dbReference type="Pfam" id="PF00195"/>
    </source>
</evidence>
<dbReference type="OMA" id="TIVMHAT"/>
<dbReference type="SUPFAM" id="SSF53901">
    <property type="entry name" value="Thiolase-like"/>
    <property type="match status" value="2"/>
</dbReference>
<proteinExistence type="inferred from homology"/>
<evidence type="ECO:0000313" key="6">
    <source>
        <dbReference type="EMBL" id="KAG0530039.1"/>
    </source>
</evidence>